<reference evidence="1" key="1">
    <citation type="submission" date="2020-04" db="EMBL/GenBank/DDBJ databases">
        <authorList>
            <person name="Alioto T."/>
            <person name="Alioto T."/>
            <person name="Gomez Garrido J."/>
        </authorList>
    </citation>
    <scope>NUCLEOTIDE SEQUENCE</scope>
    <source>
        <strain evidence="1">A484AB</strain>
    </source>
</reference>
<name>A0A6S7K9W0_PARCT</name>
<dbReference type="PANTHER" id="PTHR47018">
    <property type="entry name" value="CXC DOMAIN-CONTAINING PROTEIN-RELATED"/>
    <property type="match status" value="1"/>
</dbReference>
<protein>
    <submittedName>
        <fullName evidence="1">Uncharacterized protein</fullName>
    </submittedName>
</protein>
<dbReference type="Proteomes" id="UP001152795">
    <property type="component" value="Unassembled WGS sequence"/>
</dbReference>
<sequence length="352" mass="39290">MKVKVLKKVSKLIELNGTIPVDSSLTNQNFTGQKNERQHLQTTRQATFLRRFVRRHREQESSDVPHCFFCDKKAKAGESLRKAATLELDFRVRTCPQRLQDESLLAKLSSGDMVAQKAQYQSKCLVSLYNRMRETETHINTDEELINHGIAFAELVSYIEDVQNDNIVAPVLYLADLISLYTKRLEQLGTSLSGRVHSTRLKNKILCYFPEMEAHSQGNKVILVFKDHIGTALRQMCDVYADSDAAHLARAAKIVRKDILKMKLAALKALCTLLIGSGWTAALGKAKVASPGTAESFLPASHVTPHEQNNALVKGDCGAVGLTDNPAAFHRWMVSGPQMARPIKEFENSTDK</sequence>
<evidence type="ECO:0000313" key="1">
    <source>
        <dbReference type="EMBL" id="CAB4038770.1"/>
    </source>
</evidence>
<accession>A0A6S7K9W0</accession>
<comment type="caution">
    <text evidence="1">The sequence shown here is derived from an EMBL/GenBank/DDBJ whole genome shotgun (WGS) entry which is preliminary data.</text>
</comment>
<proteinExistence type="predicted"/>
<keyword evidence="2" id="KW-1185">Reference proteome</keyword>
<organism evidence="1 2">
    <name type="scientific">Paramuricea clavata</name>
    <name type="common">Red gorgonian</name>
    <name type="synonym">Violescent sea-whip</name>
    <dbReference type="NCBI Taxonomy" id="317549"/>
    <lineage>
        <taxon>Eukaryota</taxon>
        <taxon>Metazoa</taxon>
        <taxon>Cnidaria</taxon>
        <taxon>Anthozoa</taxon>
        <taxon>Octocorallia</taxon>
        <taxon>Malacalcyonacea</taxon>
        <taxon>Plexauridae</taxon>
        <taxon>Paramuricea</taxon>
    </lineage>
</organism>
<dbReference type="EMBL" id="CACRXK020024557">
    <property type="protein sequence ID" value="CAB4038770.1"/>
    <property type="molecule type" value="Genomic_DNA"/>
</dbReference>
<dbReference type="OrthoDB" id="10057522at2759"/>
<gene>
    <name evidence="1" type="ORF">PACLA_8A070358</name>
</gene>
<dbReference type="AlphaFoldDB" id="A0A6S7K9W0"/>
<evidence type="ECO:0000313" key="2">
    <source>
        <dbReference type="Proteomes" id="UP001152795"/>
    </source>
</evidence>